<dbReference type="STRING" id="1484053.SAMN05444274_11443"/>
<dbReference type="Gene3D" id="3.40.800.10">
    <property type="entry name" value="Ureohydrolase domain"/>
    <property type="match status" value="1"/>
</dbReference>
<dbReference type="InterPro" id="IPR023696">
    <property type="entry name" value="Ureohydrolase_dom_sf"/>
</dbReference>
<keyword evidence="1" id="KW-0479">Metal-binding</keyword>
<dbReference type="AlphaFoldDB" id="A0A1M5FT42"/>
<dbReference type="Proteomes" id="UP000184164">
    <property type="component" value="Unassembled WGS sequence"/>
</dbReference>
<dbReference type="SUPFAM" id="SSF52768">
    <property type="entry name" value="Arginase/deacetylase"/>
    <property type="match status" value="1"/>
</dbReference>
<evidence type="ECO:0000256" key="3">
    <source>
        <dbReference type="PROSITE-ProRule" id="PRU00742"/>
    </source>
</evidence>
<dbReference type="GO" id="GO:0046872">
    <property type="term" value="F:metal ion binding"/>
    <property type="evidence" value="ECO:0007669"/>
    <property type="project" value="UniProtKB-KW"/>
</dbReference>
<dbReference type="GO" id="GO:0033389">
    <property type="term" value="P:putrescine biosynthetic process from arginine, via agmatine"/>
    <property type="evidence" value="ECO:0007669"/>
    <property type="project" value="TreeGrafter"/>
</dbReference>
<comment type="similarity">
    <text evidence="3">Belongs to the arginase family.</text>
</comment>
<dbReference type="GO" id="GO:0008783">
    <property type="term" value="F:agmatinase activity"/>
    <property type="evidence" value="ECO:0007669"/>
    <property type="project" value="TreeGrafter"/>
</dbReference>
<dbReference type="InterPro" id="IPR006035">
    <property type="entry name" value="Ureohydrolase"/>
</dbReference>
<gene>
    <name evidence="4" type="ORF">SAMN05444274_11443</name>
</gene>
<name>A0A1M5FT42_9BACT</name>
<dbReference type="PROSITE" id="PS51409">
    <property type="entry name" value="ARGINASE_2"/>
    <property type="match status" value="1"/>
</dbReference>
<dbReference type="PANTHER" id="PTHR11358">
    <property type="entry name" value="ARGINASE/AGMATINASE"/>
    <property type="match status" value="1"/>
</dbReference>
<proteinExistence type="inferred from homology"/>
<evidence type="ECO:0000256" key="1">
    <source>
        <dbReference type="ARBA" id="ARBA00022723"/>
    </source>
</evidence>
<organism evidence="4 5">
    <name type="scientific">Mariniphaga anaerophila</name>
    <dbReference type="NCBI Taxonomy" id="1484053"/>
    <lineage>
        <taxon>Bacteria</taxon>
        <taxon>Pseudomonadati</taxon>
        <taxon>Bacteroidota</taxon>
        <taxon>Bacteroidia</taxon>
        <taxon>Marinilabiliales</taxon>
        <taxon>Prolixibacteraceae</taxon>
        <taxon>Mariniphaga</taxon>
    </lineage>
</organism>
<protein>
    <submittedName>
        <fullName evidence="4">Arginase family enzyme</fullName>
    </submittedName>
</protein>
<accession>A0A1M5FT42</accession>
<keyword evidence="5" id="KW-1185">Reference proteome</keyword>
<dbReference type="OrthoDB" id="931936at2"/>
<keyword evidence="2" id="KW-0378">Hydrolase</keyword>
<dbReference type="PANTHER" id="PTHR11358:SF26">
    <property type="entry name" value="GUANIDINO ACID HYDROLASE, MITOCHONDRIAL"/>
    <property type="match status" value="1"/>
</dbReference>
<evidence type="ECO:0000313" key="5">
    <source>
        <dbReference type="Proteomes" id="UP000184164"/>
    </source>
</evidence>
<sequence length="378" mass="42290">MKLHDYFEPVDFSRYAATGPLGKFALGPAIEKSNAKYAQLNPAGLDVAIIGVPVENGERKRNAATDSIRSALYQLAALNKNLKIADFGNLKSAKSPKGTMLALRDVIDYLRELNVATVVLGGSQDLTTGICDAFINDRFFSLATVDSTFDIKKGVEPFNSTNYLTRIFKRLPNLFHFSLIGYQTHLAGEKLIGQAKNFGEYVRLGQLRDDFSYAELLLRNSNVLSFDVGAIKYSEAPSTTQKNPNGLYGAEACQLARYAGLSTNLNAFGLFNVIKDKSTESEITTKLAAEIVWYFLEGISGRKTPSERTVYKVEIEGLEYPIVFRHEQETDRWWFEVRSISGEKLEIACTEYDYREAAENEIPGRWLAFIQKMDSLSK</sequence>
<evidence type="ECO:0000313" key="4">
    <source>
        <dbReference type="EMBL" id="SHF94361.1"/>
    </source>
</evidence>
<dbReference type="RefSeq" id="WP_073003401.1">
    <property type="nucleotide sequence ID" value="NZ_FQUM01000014.1"/>
</dbReference>
<reference evidence="4 5" key="1">
    <citation type="submission" date="2016-11" db="EMBL/GenBank/DDBJ databases">
        <authorList>
            <person name="Jaros S."/>
            <person name="Januszkiewicz K."/>
            <person name="Wedrychowicz H."/>
        </authorList>
    </citation>
    <scope>NUCLEOTIDE SEQUENCE [LARGE SCALE GENOMIC DNA]</scope>
    <source>
        <strain evidence="4 5">DSM 26910</strain>
    </source>
</reference>
<dbReference type="EMBL" id="FQUM01000014">
    <property type="protein sequence ID" value="SHF94361.1"/>
    <property type="molecule type" value="Genomic_DNA"/>
</dbReference>
<dbReference type="Pfam" id="PF00491">
    <property type="entry name" value="Arginase"/>
    <property type="match status" value="1"/>
</dbReference>
<evidence type="ECO:0000256" key="2">
    <source>
        <dbReference type="ARBA" id="ARBA00022801"/>
    </source>
</evidence>